<dbReference type="EMBL" id="BLAB01000001">
    <property type="protein sequence ID" value="GER92672.1"/>
    <property type="molecule type" value="Genomic_DNA"/>
</dbReference>
<sequence>MLSLIQSLLEKKMTAVAKGGVALRLPCGVRCRKAFTIALVVFVFIK</sequence>
<accession>A0A5J4L039</accession>
<dbReference type="AlphaFoldDB" id="A0A5J4L039"/>
<comment type="caution">
    <text evidence="1">The sequence shown here is derived from an EMBL/GenBank/DDBJ whole genome shotgun (WGS) entry which is preliminary data.</text>
</comment>
<protein>
    <submittedName>
        <fullName evidence="1">Uncharacterized protein</fullName>
    </submittedName>
</protein>
<proteinExistence type="predicted"/>
<reference evidence="1" key="1">
    <citation type="submission" date="2019-10" db="EMBL/GenBank/DDBJ databases">
        <title>Metagenomic sequencing of thiosulfate-disproportionating enrichment culture.</title>
        <authorList>
            <person name="Umezawa K."/>
            <person name="Kojima H."/>
            <person name="Fukui M."/>
        </authorList>
    </citation>
    <scope>NUCLEOTIDE SEQUENCE</scope>
    <source>
        <strain evidence="1">45J</strain>
    </source>
</reference>
<evidence type="ECO:0000313" key="1">
    <source>
        <dbReference type="EMBL" id="GER92672.1"/>
    </source>
</evidence>
<name>A0A5J4L039_9ZZZZ</name>
<gene>
    <name evidence="1" type="ORF">A45J_0390</name>
</gene>
<organism evidence="1">
    <name type="scientific">hot springs metagenome</name>
    <dbReference type="NCBI Taxonomy" id="433727"/>
    <lineage>
        <taxon>unclassified sequences</taxon>
        <taxon>metagenomes</taxon>
        <taxon>ecological metagenomes</taxon>
    </lineage>
</organism>